<evidence type="ECO:0000313" key="2">
    <source>
        <dbReference type="Proteomes" id="UP000631114"/>
    </source>
</evidence>
<name>A0A835IM25_9MAGN</name>
<dbReference type="Proteomes" id="UP000631114">
    <property type="component" value="Unassembled WGS sequence"/>
</dbReference>
<comment type="caution">
    <text evidence="1">The sequence shown here is derived from an EMBL/GenBank/DDBJ whole genome shotgun (WGS) entry which is preliminary data.</text>
</comment>
<evidence type="ECO:0000313" key="1">
    <source>
        <dbReference type="EMBL" id="KAF9620226.1"/>
    </source>
</evidence>
<sequence length="215" mass="23432">MALGRPLHVDETTTKRTLGFYASVRVDVDLSKKIPDKIWVEPKKFGVALRQEGAAGKIPRLYNHKEGGRTPCRKVRILKTDLAQFKKTSDGNAAKGKDIMVEQAAMMDGDVGGQDTELVNEVSEVSNPKIYNRSTSTCGVVDRGGGGEEAHDVLKNTVTEVINSVLEPEKQGESAQLIVDFSQYSERQAAIDQVVAQISPNSQSSPANPELPIRK</sequence>
<organism evidence="1 2">
    <name type="scientific">Coptis chinensis</name>
    <dbReference type="NCBI Taxonomy" id="261450"/>
    <lineage>
        <taxon>Eukaryota</taxon>
        <taxon>Viridiplantae</taxon>
        <taxon>Streptophyta</taxon>
        <taxon>Embryophyta</taxon>
        <taxon>Tracheophyta</taxon>
        <taxon>Spermatophyta</taxon>
        <taxon>Magnoliopsida</taxon>
        <taxon>Ranunculales</taxon>
        <taxon>Ranunculaceae</taxon>
        <taxon>Coptidoideae</taxon>
        <taxon>Coptis</taxon>
    </lineage>
</organism>
<proteinExistence type="predicted"/>
<reference evidence="1 2" key="1">
    <citation type="submission" date="2020-10" db="EMBL/GenBank/DDBJ databases">
        <title>The Coptis chinensis genome and diversification of protoberbering-type alkaloids.</title>
        <authorList>
            <person name="Wang B."/>
            <person name="Shu S."/>
            <person name="Song C."/>
            <person name="Liu Y."/>
        </authorList>
    </citation>
    <scope>NUCLEOTIDE SEQUENCE [LARGE SCALE GENOMIC DNA]</scope>
    <source>
        <strain evidence="1">HL-2020</strain>
        <tissue evidence="1">Leaf</tissue>
    </source>
</reference>
<protein>
    <submittedName>
        <fullName evidence="1">Uncharacterized protein</fullName>
    </submittedName>
</protein>
<dbReference type="AlphaFoldDB" id="A0A835IM25"/>
<dbReference type="EMBL" id="JADFTS010000002">
    <property type="protein sequence ID" value="KAF9620226.1"/>
    <property type="molecule type" value="Genomic_DNA"/>
</dbReference>
<accession>A0A835IM25</accession>
<keyword evidence="2" id="KW-1185">Reference proteome</keyword>
<gene>
    <name evidence="1" type="ORF">IFM89_010961</name>
</gene>